<dbReference type="AlphaFoldDB" id="A0A061IY10"/>
<accession>A0A061IY10</accession>
<feature type="zinc finger region" description="C3H1-type" evidence="4">
    <location>
        <begin position="92"/>
        <end position="115"/>
    </location>
</feature>
<dbReference type="InterPro" id="IPR036855">
    <property type="entry name" value="Znf_CCCH_sf"/>
</dbReference>
<dbReference type="PROSITE" id="PS50103">
    <property type="entry name" value="ZF_C3H1"/>
    <property type="match status" value="2"/>
</dbReference>
<keyword evidence="8" id="KW-1185">Reference proteome</keyword>
<name>A0A061IY10_TRYRA</name>
<feature type="compositionally biased region" description="Low complexity" evidence="5">
    <location>
        <begin position="396"/>
        <end position="410"/>
    </location>
</feature>
<evidence type="ECO:0000256" key="5">
    <source>
        <dbReference type="SAM" id="MobiDB-lite"/>
    </source>
</evidence>
<dbReference type="SMART" id="SM00356">
    <property type="entry name" value="ZnF_C3H1"/>
    <property type="match status" value="2"/>
</dbReference>
<dbReference type="EMBL" id="AUPL01005561">
    <property type="protein sequence ID" value="ESL06761.1"/>
    <property type="molecule type" value="Genomic_DNA"/>
</dbReference>
<keyword evidence="3 4" id="KW-0862">Zinc</keyword>
<evidence type="ECO:0000259" key="6">
    <source>
        <dbReference type="PROSITE" id="PS50103"/>
    </source>
</evidence>
<dbReference type="SUPFAM" id="SSF90229">
    <property type="entry name" value="CCCH zinc finger"/>
    <property type="match status" value="1"/>
</dbReference>
<comment type="caution">
    <text evidence="7">The sequence shown here is derived from an EMBL/GenBank/DDBJ whole genome shotgun (WGS) entry which is preliminary data.</text>
</comment>
<evidence type="ECO:0000256" key="3">
    <source>
        <dbReference type="ARBA" id="ARBA00022833"/>
    </source>
</evidence>
<proteinExistence type="predicted"/>
<feature type="domain" description="C3H1-type" evidence="6">
    <location>
        <begin position="92"/>
        <end position="115"/>
    </location>
</feature>
<dbReference type="GO" id="GO:0008270">
    <property type="term" value="F:zinc ion binding"/>
    <property type="evidence" value="ECO:0007669"/>
    <property type="project" value="UniProtKB-KW"/>
</dbReference>
<gene>
    <name evidence="7" type="ORF">TRSC58_05561</name>
</gene>
<feature type="zinc finger region" description="C3H1-type" evidence="4">
    <location>
        <begin position="199"/>
        <end position="226"/>
    </location>
</feature>
<dbReference type="PANTHER" id="PTHR37562">
    <property type="entry name" value="C3H1-TYPE DOMAIN-CONTAINING PROTEIN-RELATED"/>
    <property type="match status" value="1"/>
</dbReference>
<evidence type="ECO:0000313" key="8">
    <source>
        <dbReference type="Proteomes" id="UP000031737"/>
    </source>
</evidence>
<dbReference type="OrthoDB" id="250252at2759"/>
<organism evidence="7 8">
    <name type="scientific">Trypanosoma rangeli SC58</name>
    <dbReference type="NCBI Taxonomy" id="429131"/>
    <lineage>
        <taxon>Eukaryota</taxon>
        <taxon>Discoba</taxon>
        <taxon>Euglenozoa</taxon>
        <taxon>Kinetoplastea</taxon>
        <taxon>Metakinetoplastina</taxon>
        <taxon>Trypanosomatida</taxon>
        <taxon>Trypanosomatidae</taxon>
        <taxon>Trypanosoma</taxon>
        <taxon>Herpetosoma</taxon>
    </lineage>
</organism>
<dbReference type="Proteomes" id="UP000031737">
    <property type="component" value="Unassembled WGS sequence"/>
</dbReference>
<keyword evidence="1 4" id="KW-0479">Metal-binding</keyword>
<evidence type="ECO:0000256" key="1">
    <source>
        <dbReference type="ARBA" id="ARBA00022723"/>
    </source>
</evidence>
<dbReference type="VEuPathDB" id="TriTrypDB:TRSC58_05561"/>
<dbReference type="PANTHER" id="PTHR37562:SF5">
    <property type="entry name" value="C3H1-TYPE DOMAIN-CONTAINING PROTEIN"/>
    <property type="match status" value="1"/>
</dbReference>
<dbReference type="InterPro" id="IPR000571">
    <property type="entry name" value="Znf_CCCH"/>
</dbReference>
<feature type="domain" description="C3H1-type" evidence="6">
    <location>
        <begin position="199"/>
        <end position="226"/>
    </location>
</feature>
<evidence type="ECO:0000256" key="4">
    <source>
        <dbReference type="PROSITE-ProRule" id="PRU00723"/>
    </source>
</evidence>
<evidence type="ECO:0000256" key="2">
    <source>
        <dbReference type="ARBA" id="ARBA00022771"/>
    </source>
</evidence>
<reference evidence="7 8" key="1">
    <citation type="submission" date="2013-07" db="EMBL/GenBank/DDBJ databases">
        <authorList>
            <person name="Stoco P.H."/>
            <person name="Wagner G."/>
            <person name="Gerber A."/>
            <person name="Zaha A."/>
            <person name="Thompson C."/>
            <person name="Bartholomeu D.C."/>
            <person name="Luckemeyer D.D."/>
            <person name="Bahia D."/>
            <person name="Loreto E."/>
            <person name="Prestes E.B."/>
            <person name="Lima F.M."/>
            <person name="Rodrigues-Luiz G."/>
            <person name="Vallejo G.A."/>
            <person name="Filho J.F."/>
            <person name="Monteiro K.M."/>
            <person name="Tyler K.M."/>
            <person name="de Almeida L.G."/>
            <person name="Ortiz M.F."/>
            <person name="Siervo M.A."/>
            <person name="de Moraes M.H."/>
            <person name="Cunha O.L."/>
            <person name="Mendonca-Neto R."/>
            <person name="Silva R."/>
            <person name="Teixeira S.M."/>
            <person name="Murta S.M."/>
            <person name="Sincero T.C."/>
            <person name="Mendes T.A."/>
            <person name="Urmenyi T.P."/>
            <person name="Silva V.G."/>
            <person name="da Rocha W.D."/>
            <person name="Andersson B."/>
            <person name="Romanha A.J."/>
            <person name="Steindel M."/>
            <person name="de Vasconcelos A.T."/>
            <person name="Grisard E.C."/>
        </authorList>
    </citation>
    <scope>NUCLEOTIDE SEQUENCE [LARGE SCALE GENOMIC DNA]</scope>
    <source>
        <strain evidence="7 8">SC58</strain>
    </source>
</reference>
<evidence type="ECO:0000313" key="7">
    <source>
        <dbReference type="EMBL" id="ESL06761.1"/>
    </source>
</evidence>
<feature type="region of interest" description="Disordered" evidence="5">
    <location>
        <begin position="388"/>
        <end position="414"/>
    </location>
</feature>
<sequence length="428" mass="46980">MEAPLGLLKEQTGLFVGPADSSSLFNSSLQGAALLQESRNTSGLPGDNFNVLSADKAETLSIPPNLIEPTTGSQNYLAKNQSNAAPTFSFYLCKMYTSGSTCAHGSHCDFIHSRHVLADALHCSGRVKSIQVHWSTPIDSMADAVYERHEPGFVFHINQSDYSGNSSQASSNLPDRRRLASEHVYKTKGSEKAMLHDSSMMLRLCKHYEREKCARGRMCRFVHRVHLSTPAPAFLSPSIPTITPTTSAPFSCNQTVDRRTMSLCQSPTNTQLRLSPSVNYLTNVPQAQPRRNNDLSFDAGGVPRSTGEAFMARPIMLPAHSSPPPPLQPTLRLQQLQKPHLQPQSSILRRPTGYSFTPVCTSQQPPYMGTSTAQMSATALQISAPYYDESQRHGTQQQSMTSKPQQQSVVPPSPAPDYILSQVLFTVM</sequence>
<protein>
    <recommendedName>
        <fullName evidence="6">C3H1-type domain-containing protein</fullName>
    </recommendedName>
</protein>
<keyword evidence="2 4" id="KW-0863">Zinc-finger</keyword>